<dbReference type="PIRSF" id="PIRSF016379">
    <property type="entry name" value="ENT"/>
    <property type="match status" value="1"/>
</dbReference>
<keyword evidence="5 7" id="KW-1133">Transmembrane helix</keyword>
<feature type="transmembrane region" description="Helical" evidence="7">
    <location>
        <begin position="304"/>
        <end position="324"/>
    </location>
</feature>
<dbReference type="OrthoDB" id="1856718at2759"/>
<sequence>MVVEQITVDAQTSQRASMRRVDRFNFVYLFFLLHGVGTLLPWNLFINSEAYYTKYKFVQEPEYAKNFLAYVGICGQVPNLIFSLINTFLPAKGGLLKRMVISLSTMAVVFAVTCILPSVDTTQWTDWFFFITMISVILTCSATGVYQNCAYGLAADFPMKYSNAVVIGSNVSGLITSIMYLISVALSPSYPMSATVYFSCALFTIVMCLLSFVLLRFNRYFRTNYRFSIATEEESKTQLLREGTERNTFYSRCRQAAKPLIEVTCQVKQQLFNIFFIFFVTLTIFPAMMANIESSSADFPLTPRYYSAVMCFFVFNFFAVMGNVVSNWLRFPSARWLWLPVTARALFIPFFLFCNFQPRYRTLPVLIDSDWLFLTGGILMAFTSGHLTSLVMMYLPRLVGAKQSRTAAMMAALFLVLGVVCGVNFTLCINYVNEKLGWCHAAFVSNSTSVNCL</sequence>
<dbReference type="InterPro" id="IPR002259">
    <property type="entry name" value="Eqnu_transpt"/>
</dbReference>
<evidence type="ECO:0000256" key="2">
    <source>
        <dbReference type="ARBA" id="ARBA00007965"/>
    </source>
</evidence>
<dbReference type="PANTHER" id="PTHR10332:SF80">
    <property type="entry name" value="EQUILIBRATIVE NUCLEOSIDE TRANSPORTER 2, ISOFORM A"/>
    <property type="match status" value="1"/>
</dbReference>
<feature type="transmembrane region" description="Helical" evidence="7">
    <location>
        <begin position="336"/>
        <end position="353"/>
    </location>
</feature>
<comment type="subcellular location">
    <subcellularLocation>
        <location evidence="1">Membrane</location>
        <topology evidence="1">Multi-pass membrane protein</topology>
    </subcellularLocation>
</comment>
<evidence type="ECO:0000313" key="8">
    <source>
        <dbReference type="EMBL" id="KFD65511.1"/>
    </source>
</evidence>
<dbReference type="InterPro" id="IPR036259">
    <property type="entry name" value="MFS_trans_sf"/>
</dbReference>
<feature type="transmembrane region" description="Helical" evidence="7">
    <location>
        <begin position="26"/>
        <end position="47"/>
    </location>
</feature>
<accession>A0A085N7R5</accession>
<organism evidence="8">
    <name type="scientific">Trichuris suis</name>
    <name type="common">pig whipworm</name>
    <dbReference type="NCBI Taxonomy" id="68888"/>
    <lineage>
        <taxon>Eukaryota</taxon>
        <taxon>Metazoa</taxon>
        <taxon>Ecdysozoa</taxon>
        <taxon>Nematoda</taxon>
        <taxon>Enoplea</taxon>
        <taxon>Dorylaimia</taxon>
        <taxon>Trichinellida</taxon>
        <taxon>Trichuridae</taxon>
        <taxon>Trichuris</taxon>
    </lineage>
</organism>
<dbReference type="AlphaFoldDB" id="A0A085N7R5"/>
<proteinExistence type="inferred from homology"/>
<dbReference type="PANTHER" id="PTHR10332">
    <property type="entry name" value="EQUILIBRATIVE NUCLEOSIDE TRANSPORTER"/>
    <property type="match status" value="1"/>
</dbReference>
<evidence type="ECO:0000256" key="6">
    <source>
        <dbReference type="ARBA" id="ARBA00023136"/>
    </source>
</evidence>
<evidence type="ECO:0000256" key="7">
    <source>
        <dbReference type="SAM" id="Phobius"/>
    </source>
</evidence>
<feature type="transmembrane region" description="Helical" evidence="7">
    <location>
        <begin position="127"/>
        <end position="149"/>
    </location>
</feature>
<dbReference type="EMBL" id="KL367537">
    <property type="protein sequence ID" value="KFD65511.1"/>
    <property type="molecule type" value="Genomic_DNA"/>
</dbReference>
<feature type="transmembrane region" description="Helical" evidence="7">
    <location>
        <begin position="101"/>
        <end position="121"/>
    </location>
</feature>
<keyword evidence="3" id="KW-0813">Transport</keyword>
<feature type="transmembrane region" description="Helical" evidence="7">
    <location>
        <begin position="271"/>
        <end position="292"/>
    </location>
</feature>
<evidence type="ECO:0000256" key="3">
    <source>
        <dbReference type="ARBA" id="ARBA00022448"/>
    </source>
</evidence>
<dbReference type="Proteomes" id="UP000030758">
    <property type="component" value="Unassembled WGS sequence"/>
</dbReference>
<dbReference type="GO" id="GO:0005337">
    <property type="term" value="F:nucleoside transmembrane transporter activity"/>
    <property type="evidence" value="ECO:0007669"/>
    <property type="project" value="InterPro"/>
</dbReference>
<comment type="similarity">
    <text evidence="2">Belongs to the SLC29A/ENT transporter (TC 2.A.57) family.</text>
</comment>
<gene>
    <name evidence="8" type="ORF">M514_01438</name>
</gene>
<feature type="non-terminal residue" evidence="8">
    <location>
        <position position="453"/>
    </location>
</feature>
<protein>
    <recommendedName>
        <fullName evidence="9">Nucleoside transporter</fullName>
    </recommendedName>
</protein>
<name>A0A085N7R5_9BILA</name>
<evidence type="ECO:0000256" key="1">
    <source>
        <dbReference type="ARBA" id="ARBA00004141"/>
    </source>
</evidence>
<evidence type="ECO:0008006" key="9">
    <source>
        <dbReference type="Google" id="ProtNLM"/>
    </source>
</evidence>
<keyword evidence="4 7" id="KW-0812">Transmembrane</keyword>
<evidence type="ECO:0000256" key="5">
    <source>
        <dbReference type="ARBA" id="ARBA00022989"/>
    </source>
</evidence>
<feature type="transmembrane region" description="Helical" evidence="7">
    <location>
        <begin position="373"/>
        <end position="395"/>
    </location>
</feature>
<evidence type="ECO:0000256" key="4">
    <source>
        <dbReference type="ARBA" id="ARBA00022692"/>
    </source>
</evidence>
<dbReference type="PRINTS" id="PR01130">
    <property type="entry name" value="DERENTRNSPRT"/>
</dbReference>
<keyword evidence="6 7" id="KW-0472">Membrane</keyword>
<feature type="transmembrane region" description="Helical" evidence="7">
    <location>
        <begin position="407"/>
        <end position="427"/>
    </location>
</feature>
<feature type="transmembrane region" description="Helical" evidence="7">
    <location>
        <begin position="67"/>
        <end position="89"/>
    </location>
</feature>
<reference evidence="8" key="1">
    <citation type="journal article" date="2014" name="Nat. Genet.">
        <title>Genome and transcriptome of the porcine whipworm Trichuris suis.</title>
        <authorList>
            <person name="Jex A.R."/>
            <person name="Nejsum P."/>
            <person name="Schwarz E.M."/>
            <person name="Hu L."/>
            <person name="Young N.D."/>
            <person name="Hall R.S."/>
            <person name="Korhonen P.K."/>
            <person name="Liao S."/>
            <person name="Thamsborg S."/>
            <person name="Xia J."/>
            <person name="Xu P."/>
            <person name="Wang S."/>
            <person name="Scheerlinck J.P."/>
            <person name="Hofmann A."/>
            <person name="Sternberg P.W."/>
            <person name="Wang J."/>
            <person name="Gasser R.B."/>
        </authorList>
    </citation>
    <scope>NUCLEOTIDE SEQUENCE [LARGE SCALE GENOMIC DNA]</scope>
    <source>
        <strain evidence="8">DCEP-RM93F</strain>
    </source>
</reference>
<feature type="transmembrane region" description="Helical" evidence="7">
    <location>
        <begin position="161"/>
        <end position="182"/>
    </location>
</feature>
<feature type="transmembrane region" description="Helical" evidence="7">
    <location>
        <begin position="194"/>
        <end position="217"/>
    </location>
</feature>
<dbReference type="GO" id="GO:0005886">
    <property type="term" value="C:plasma membrane"/>
    <property type="evidence" value="ECO:0007669"/>
    <property type="project" value="TreeGrafter"/>
</dbReference>
<dbReference type="Pfam" id="PF01733">
    <property type="entry name" value="Nucleoside_tran"/>
    <property type="match status" value="1"/>
</dbReference>
<dbReference type="SUPFAM" id="SSF103473">
    <property type="entry name" value="MFS general substrate transporter"/>
    <property type="match status" value="1"/>
</dbReference>